<dbReference type="Pfam" id="PF07563">
    <property type="entry name" value="DUF1541"/>
    <property type="match status" value="2"/>
</dbReference>
<dbReference type="InterPro" id="IPR011438">
    <property type="entry name" value="DUF1541"/>
</dbReference>
<dbReference type="AlphaFoldDB" id="A0A841Q1H9"/>
<dbReference type="Gene3D" id="2.30.30.1210">
    <property type="entry name" value="Domain of unknown function DUF1541"/>
    <property type="match status" value="1"/>
</dbReference>
<accession>A0A841Q1H9</accession>
<name>A0A841Q1H9_9BACI</name>
<dbReference type="RefSeq" id="WP_246199991.1">
    <property type="nucleotide sequence ID" value="NZ_CADDWK010000007.1"/>
</dbReference>
<protein>
    <recommendedName>
        <fullName evidence="1">DUF1541 domain-containing protein</fullName>
    </recommendedName>
</protein>
<dbReference type="PROSITE" id="PS51257">
    <property type="entry name" value="PROKAR_LIPOPROTEIN"/>
    <property type="match status" value="1"/>
</dbReference>
<reference evidence="2 3" key="1">
    <citation type="submission" date="2020-08" db="EMBL/GenBank/DDBJ databases">
        <title>Genomic Encyclopedia of Type Strains, Phase IV (KMG-IV): sequencing the most valuable type-strain genomes for metagenomic binning, comparative biology and taxonomic classification.</title>
        <authorList>
            <person name="Goeker M."/>
        </authorList>
    </citation>
    <scope>NUCLEOTIDE SEQUENCE [LARGE SCALE GENOMIC DNA]</scope>
    <source>
        <strain evidence="2 3">DSM 19612</strain>
    </source>
</reference>
<evidence type="ECO:0000259" key="1">
    <source>
        <dbReference type="Pfam" id="PF07563"/>
    </source>
</evidence>
<evidence type="ECO:0000313" key="2">
    <source>
        <dbReference type="EMBL" id="MBB6451635.1"/>
    </source>
</evidence>
<sequence length="184" mass="20795">MLLTRRRLERRIIVITVLVIVLSACTPHEEHSHDHDHHHIVMEGSPEVPEDLKVAENPTYPVGSKAISKADHLGEMMMGVEVEIVGAYVTTAYITSYDPSDDHPRVENHKWVVHEEFVNVGEETLEPGAEVETTANHMYGMEGTVQEIDSSVETTVYMVNFTTTDGHEVTNHKWVTEEELEPLE</sequence>
<dbReference type="Proteomes" id="UP000581688">
    <property type="component" value="Unassembled WGS sequence"/>
</dbReference>
<comment type="caution">
    <text evidence="2">The sequence shown here is derived from an EMBL/GenBank/DDBJ whole genome shotgun (WGS) entry which is preliminary data.</text>
</comment>
<keyword evidence="3" id="KW-1185">Reference proteome</keyword>
<evidence type="ECO:0000313" key="3">
    <source>
        <dbReference type="Proteomes" id="UP000581688"/>
    </source>
</evidence>
<gene>
    <name evidence="2" type="ORF">HNQ94_000056</name>
</gene>
<feature type="domain" description="DUF1541" evidence="1">
    <location>
        <begin position="127"/>
        <end position="177"/>
    </location>
</feature>
<dbReference type="EMBL" id="JACHGH010000001">
    <property type="protein sequence ID" value="MBB6451635.1"/>
    <property type="molecule type" value="Genomic_DNA"/>
</dbReference>
<organism evidence="2 3">
    <name type="scientific">Salirhabdus euzebyi</name>
    <dbReference type="NCBI Taxonomy" id="394506"/>
    <lineage>
        <taxon>Bacteria</taxon>
        <taxon>Bacillati</taxon>
        <taxon>Bacillota</taxon>
        <taxon>Bacilli</taxon>
        <taxon>Bacillales</taxon>
        <taxon>Bacillaceae</taxon>
        <taxon>Salirhabdus</taxon>
    </lineage>
</organism>
<proteinExistence type="predicted"/>
<feature type="domain" description="DUF1541" evidence="1">
    <location>
        <begin position="62"/>
        <end position="114"/>
    </location>
</feature>